<evidence type="ECO:0000259" key="1">
    <source>
        <dbReference type="Pfam" id="PF03008"/>
    </source>
</evidence>
<dbReference type="RefSeq" id="WP_072324718.1">
    <property type="nucleotide sequence ID" value="NZ_FPJW01000001.1"/>
</dbReference>
<accession>A0A1K1U8Y0</accession>
<dbReference type="PANTHER" id="PTHR34704:SF1">
    <property type="entry name" value="ATPASE"/>
    <property type="match status" value="1"/>
</dbReference>
<reference evidence="2 3" key="1">
    <citation type="submission" date="2016-11" db="EMBL/GenBank/DDBJ databases">
        <authorList>
            <person name="Jaros S."/>
            <person name="Januszkiewicz K."/>
            <person name="Wedrychowicz H."/>
        </authorList>
    </citation>
    <scope>NUCLEOTIDE SEQUENCE [LARGE SCALE GENOMIC DNA]</scope>
    <source>
        <strain evidence="2 3">DSM 21637</strain>
    </source>
</reference>
<dbReference type="EMBL" id="FPJW01000001">
    <property type="protein sequence ID" value="SFX09264.1"/>
    <property type="molecule type" value="Genomic_DNA"/>
</dbReference>
<evidence type="ECO:0000313" key="3">
    <source>
        <dbReference type="Proteomes" id="UP000182350"/>
    </source>
</evidence>
<keyword evidence="3" id="KW-1185">Reference proteome</keyword>
<protein>
    <recommendedName>
        <fullName evidence="1">DUF234 domain-containing protein</fullName>
    </recommendedName>
</protein>
<dbReference type="Proteomes" id="UP000182350">
    <property type="component" value="Unassembled WGS sequence"/>
</dbReference>
<dbReference type="Pfam" id="PF03008">
    <property type="entry name" value="DUF234"/>
    <property type="match status" value="1"/>
</dbReference>
<evidence type="ECO:0000313" key="2">
    <source>
        <dbReference type="EMBL" id="SFX09264.1"/>
    </source>
</evidence>
<dbReference type="AlphaFoldDB" id="A0A1K1U8Y0"/>
<organism evidence="2 3">
    <name type="scientific">Marinospirillum alkaliphilum DSM 21637</name>
    <dbReference type="NCBI Taxonomy" id="1122209"/>
    <lineage>
        <taxon>Bacteria</taxon>
        <taxon>Pseudomonadati</taxon>
        <taxon>Pseudomonadota</taxon>
        <taxon>Gammaproteobacteria</taxon>
        <taxon>Oceanospirillales</taxon>
        <taxon>Oceanospirillaceae</taxon>
        <taxon>Marinospirillum</taxon>
    </lineage>
</organism>
<name>A0A1K1U8Y0_9GAMM</name>
<feature type="domain" description="DUF234" evidence="1">
    <location>
        <begin position="44"/>
        <end position="129"/>
    </location>
</feature>
<dbReference type="PANTHER" id="PTHR34704">
    <property type="entry name" value="ATPASE"/>
    <property type="match status" value="1"/>
</dbReference>
<dbReference type="STRING" id="1122209.SAMN02745752_00507"/>
<dbReference type="InterPro" id="IPR004256">
    <property type="entry name" value="DUF234"/>
</dbReference>
<gene>
    <name evidence="2" type="ORF">SAMN02745752_00507</name>
</gene>
<sequence>MGVGPALDKLENEFDIIARQRPIHAKENSRNLRYSLVDPFLLFWFHFIHANRSAVEMENFSYLHQLIARDFDTFSGKQLEGLFVAQLKHSGQFNRIGSYWDNKGEHEIDIVAINDLEKRLLVAEVKRQSKRFKPEQLAAKTEQLLQKLNCQGYSLEQRCFSLDNLEQVFAEFPK</sequence>
<proteinExistence type="predicted"/>